<dbReference type="AlphaFoldDB" id="A0A5B8FH39"/>
<dbReference type="PROSITE" id="PS00837">
    <property type="entry name" value="ALADH_PNT_2"/>
    <property type="match status" value="1"/>
</dbReference>
<keyword evidence="14" id="KW-0560">Oxidoreductase</keyword>
<dbReference type="InterPro" id="IPR007886">
    <property type="entry name" value="AlaDH/PNT_N"/>
</dbReference>
<dbReference type="GO" id="GO:0005886">
    <property type="term" value="C:plasma membrane"/>
    <property type="evidence" value="ECO:0007669"/>
    <property type="project" value="TreeGrafter"/>
</dbReference>
<evidence type="ECO:0000256" key="4">
    <source>
        <dbReference type="ARBA" id="ARBA00022741"/>
    </source>
</evidence>
<evidence type="ECO:0000256" key="8">
    <source>
        <dbReference type="ARBA" id="ARBA00048202"/>
    </source>
</evidence>
<dbReference type="RefSeq" id="WP_138571978.1">
    <property type="nucleotide sequence ID" value="NZ_CP040818.1"/>
</dbReference>
<dbReference type="EC" id="7.1.1.1" evidence="3"/>
<dbReference type="InterPro" id="IPR008143">
    <property type="entry name" value="Ala_DH/PNT_CS2"/>
</dbReference>
<dbReference type="CDD" id="cd05304">
    <property type="entry name" value="Rubrum_tdh"/>
    <property type="match status" value="1"/>
</dbReference>
<evidence type="ECO:0000313" key="14">
    <source>
        <dbReference type="EMBL" id="QDL91971.1"/>
    </source>
</evidence>
<evidence type="ECO:0000256" key="5">
    <source>
        <dbReference type="ARBA" id="ARBA00022857"/>
    </source>
</evidence>
<evidence type="ECO:0000256" key="7">
    <source>
        <dbReference type="ARBA" id="ARBA00023027"/>
    </source>
</evidence>
<accession>A0A5B8FH39</accession>
<dbReference type="SUPFAM" id="SSF52283">
    <property type="entry name" value="Formate/glycerate dehydrogenase catalytic domain-like"/>
    <property type="match status" value="1"/>
</dbReference>
<dbReference type="Gene3D" id="3.40.50.720">
    <property type="entry name" value="NAD(P)-binding Rossmann-like Domain"/>
    <property type="match status" value="2"/>
</dbReference>
<keyword evidence="15" id="KW-1185">Reference proteome</keyword>
<evidence type="ECO:0000256" key="3">
    <source>
        <dbReference type="ARBA" id="ARBA00012943"/>
    </source>
</evidence>
<dbReference type="GO" id="GO:0050661">
    <property type="term" value="F:NADP binding"/>
    <property type="evidence" value="ECO:0007669"/>
    <property type="project" value="TreeGrafter"/>
</dbReference>
<evidence type="ECO:0000259" key="13">
    <source>
        <dbReference type="SMART" id="SM01003"/>
    </source>
</evidence>
<evidence type="ECO:0000256" key="6">
    <source>
        <dbReference type="ARBA" id="ARBA00022967"/>
    </source>
</evidence>
<evidence type="ECO:0000256" key="9">
    <source>
        <dbReference type="ARBA" id="ARBA00071353"/>
    </source>
</evidence>
<dbReference type="KEGG" id="ppru:FDP22_09400"/>
<keyword evidence="6" id="KW-1278">Translocase</keyword>
<evidence type="ECO:0000256" key="11">
    <source>
        <dbReference type="ARBA" id="ARBA00084087"/>
    </source>
</evidence>
<comment type="catalytic activity">
    <reaction evidence="8">
        <text>NAD(+) + NADPH + H(+)(in) = NADH + NADP(+) + H(+)(out)</text>
        <dbReference type="Rhea" id="RHEA:47992"/>
        <dbReference type="ChEBI" id="CHEBI:15378"/>
        <dbReference type="ChEBI" id="CHEBI:57540"/>
        <dbReference type="ChEBI" id="CHEBI:57783"/>
        <dbReference type="ChEBI" id="CHEBI:57945"/>
        <dbReference type="ChEBI" id="CHEBI:58349"/>
        <dbReference type="EC" id="7.1.1.1"/>
    </reaction>
</comment>
<dbReference type="FunFam" id="3.40.50.720:FF:000188">
    <property type="entry name" value="NAD(P) transhydrogenase alpha subunit 1"/>
    <property type="match status" value="1"/>
</dbReference>
<dbReference type="InterPro" id="IPR007698">
    <property type="entry name" value="AlaDH/PNT_NAD(H)-bd"/>
</dbReference>
<dbReference type="Proteomes" id="UP000305888">
    <property type="component" value="Chromosome"/>
</dbReference>
<evidence type="ECO:0000256" key="2">
    <source>
        <dbReference type="ARBA" id="ARBA00005689"/>
    </source>
</evidence>
<dbReference type="SMART" id="SM01002">
    <property type="entry name" value="AlaDh_PNT_C"/>
    <property type="match status" value="1"/>
</dbReference>
<keyword evidence="7" id="KW-0520">NAD</keyword>
<dbReference type="Pfam" id="PF01262">
    <property type="entry name" value="AlaDh_PNT_C"/>
    <property type="match status" value="1"/>
</dbReference>
<dbReference type="SMART" id="SM01003">
    <property type="entry name" value="AlaDh_PNT_N"/>
    <property type="match status" value="1"/>
</dbReference>
<comment type="function">
    <text evidence="1">The transhydrogenation between NADH and NADP is coupled to respiration and ATP hydrolysis and functions as a proton pump across the membrane.</text>
</comment>
<evidence type="ECO:0000313" key="15">
    <source>
        <dbReference type="Proteomes" id="UP000305888"/>
    </source>
</evidence>
<evidence type="ECO:0000256" key="1">
    <source>
        <dbReference type="ARBA" id="ARBA00003943"/>
    </source>
</evidence>
<dbReference type="EMBL" id="CP040818">
    <property type="protein sequence ID" value="QDL91971.1"/>
    <property type="molecule type" value="Genomic_DNA"/>
</dbReference>
<feature type="domain" description="Alanine dehydrogenase/pyridine nucleotide transhydrogenase N-terminal" evidence="13">
    <location>
        <begin position="4"/>
        <end position="139"/>
    </location>
</feature>
<gene>
    <name evidence="14" type="ORF">FDP22_09400</name>
</gene>
<proteinExistence type="inferred from homology"/>
<keyword evidence="4" id="KW-0547">Nucleotide-binding</keyword>
<dbReference type="OrthoDB" id="9804592at2"/>
<dbReference type="NCBIfam" id="NF006942">
    <property type="entry name" value="PRK09424.1"/>
    <property type="match status" value="1"/>
</dbReference>
<sequence>MKIAIPKETRDHETRVAAVPETVKKFIKLGAEVVVQSGAGLTASVPDAEYEAAGATVAKTYAQTLKGADVILKIQAPTEAELKSLAKGQKLFCSMQPYTLPEIMAGCAERGVDAFAMEFMPRITRAQSMDVLSSQSNLAGYRAVIEGAAAYGRAMPQMMTAAGTVAPAKVFVMGVGVAGLQAIATARRLGAIVTATDVRPATEEQVQSLGAKFIAVKNEEFEQAQTSGGYAKEMSDDYKKQQAELVAGHIAKQDIVVTTALIPGRKAPILVTSAMVASMRPGSIIVDLAVEQGGNVEGVVLGENVVTDNGVTLLGLPNIPGRMAADSSALYSRNHYNFLSPFFGEGGFALDPEDELVKGIQLTKDGEIIHPNFAKKEDA</sequence>
<organism evidence="14 15">
    <name type="scientific">Paroceanicella profunda</name>
    <dbReference type="NCBI Taxonomy" id="2579971"/>
    <lineage>
        <taxon>Bacteria</taxon>
        <taxon>Pseudomonadati</taxon>
        <taxon>Pseudomonadota</taxon>
        <taxon>Alphaproteobacteria</taxon>
        <taxon>Rhodobacterales</taxon>
        <taxon>Paracoccaceae</taxon>
        <taxon>Paroceanicella</taxon>
    </lineage>
</organism>
<keyword evidence="5" id="KW-0521">NADP</keyword>
<dbReference type="SUPFAM" id="SSF51735">
    <property type="entry name" value="NAD(P)-binding Rossmann-fold domains"/>
    <property type="match status" value="1"/>
</dbReference>
<evidence type="ECO:0000259" key="12">
    <source>
        <dbReference type="SMART" id="SM01002"/>
    </source>
</evidence>
<dbReference type="InterPro" id="IPR036291">
    <property type="entry name" value="NAD(P)-bd_dom_sf"/>
</dbReference>
<dbReference type="GO" id="GO:0006740">
    <property type="term" value="P:NADPH regeneration"/>
    <property type="evidence" value="ECO:0007669"/>
    <property type="project" value="TreeGrafter"/>
</dbReference>
<name>A0A5B8FH39_9RHOB</name>
<dbReference type="Pfam" id="PF05222">
    <property type="entry name" value="AlaDh_PNT_N"/>
    <property type="match status" value="1"/>
</dbReference>
<dbReference type="GO" id="GO:0008750">
    <property type="term" value="F:proton-translocating NAD(P)+ transhydrogenase activity"/>
    <property type="evidence" value="ECO:0007669"/>
    <property type="project" value="UniProtKB-EC"/>
</dbReference>
<dbReference type="GO" id="GO:0016491">
    <property type="term" value="F:oxidoreductase activity"/>
    <property type="evidence" value="ECO:0007669"/>
    <property type="project" value="UniProtKB-KW"/>
</dbReference>
<feature type="domain" description="Alanine dehydrogenase/pyridine nucleotide transhydrogenase NAD(H)-binding" evidence="12">
    <location>
        <begin position="148"/>
        <end position="315"/>
    </location>
</feature>
<protein>
    <recommendedName>
        <fullName evidence="9">NAD(P) transhydrogenase subunit alpha part 1</fullName>
        <ecNumber evidence="3">7.1.1.1</ecNumber>
    </recommendedName>
    <alternativeName>
        <fullName evidence="11">Nicotinamide nucleotide transhydrogenase subunit alpha 1</fullName>
    </alternativeName>
    <alternativeName>
        <fullName evidence="10">Pyridine nucleotide transhydrogenase subunit alpha 1</fullName>
    </alternativeName>
</protein>
<dbReference type="PANTHER" id="PTHR10160">
    <property type="entry name" value="NAD(P) TRANSHYDROGENASE"/>
    <property type="match status" value="1"/>
</dbReference>
<reference evidence="14 15" key="1">
    <citation type="submission" date="2019-06" db="EMBL/GenBank/DDBJ databases">
        <title>Genome sequence of Rhodobacteraceae bacterium D4M1.</title>
        <authorList>
            <person name="Cao J."/>
        </authorList>
    </citation>
    <scope>NUCLEOTIDE SEQUENCE [LARGE SCALE GENOMIC DNA]</scope>
    <source>
        <strain evidence="14 15">D4M1</strain>
    </source>
</reference>
<dbReference type="PANTHER" id="PTHR10160:SF19">
    <property type="entry name" value="PROTON-TRANSLOCATING NAD(P)(+) TRANSHYDROGENASE"/>
    <property type="match status" value="1"/>
</dbReference>
<evidence type="ECO:0000256" key="10">
    <source>
        <dbReference type="ARBA" id="ARBA00076996"/>
    </source>
</evidence>
<comment type="similarity">
    <text evidence="2">Belongs to the AlaDH/PNT family.</text>
</comment>